<dbReference type="AlphaFoldDB" id="A0A6C0E4R0"/>
<organism evidence="1">
    <name type="scientific">viral metagenome</name>
    <dbReference type="NCBI Taxonomy" id="1070528"/>
    <lineage>
        <taxon>unclassified sequences</taxon>
        <taxon>metagenomes</taxon>
        <taxon>organismal metagenomes</taxon>
    </lineage>
</organism>
<accession>A0A6C0E4R0</accession>
<proteinExistence type="predicted"/>
<dbReference type="EMBL" id="MN739731">
    <property type="protein sequence ID" value="QHT23443.1"/>
    <property type="molecule type" value="Genomic_DNA"/>
</dbReference>
<protein>
    <submittedName>
        <fullName evidence="1">Uncharacterized protein</fullName>
    </submittedName>
</protein>
<sequence length="61" mass="7305">MVTKQVFSQKVFLKIKNGHFKMSVFQIPQKVLPILLCFLSMSLKNEAYNYYFCIYTIYNNK</sequence>
<name>A0A6C0E4R0_9ZZZZ</name>
<evidence type="ECO:0000313" key="1">
    <source>
        <dbReference type="EMBL" id="QHT23443.1"/>
    </source>
</evidence>
<reference evidence="1" key="1">
    <citation type="journal article" date="2020" name="Nature">
        <title>Giant virus diversity and host interactions through global metagenomics.</title>
        <authorList>
            <person name="Schulz F."/>
            <person name="Roux S."/>
            <person name="Paez-Espino D."/>
            <person name="Jungbluth S."/>
            <person name="Walsh D.A."/>
            <person name="Denef V.J."/>
            <person name="McMahon K.D."/>
            <person name="Konstantinidis K.T."/>
            <person name="Eloe-Fadrosh E.A."/>
            <person name="Kyrpides N.C."/>
            <person name="Woyke T."/>
        </authorList>
    </citation>
    <scope>NUCLEOTIDE SEQUENCE</scope>
    <source>
        <strain evidence="1">GVMAG-M-3300023179-116</strain>
    </source>
</reference>